<gene>
    <name evidence="4" type="ORF">FNA67_19390</name>
</gene>
<dbReference type="KEGG" id="yti:FNA67_19390"/>
<organism evidence="4 5">
    <name type="scientific">Paradevosia tibetensis</name>
    <dbReference type="NCBI Taxonomy" id="1447062"/>
    <lineage>
        <taxon>Bacteria</taxon>
        <taxon>Pseudomonadati</taxon>
        <taxon>Pseudomonadota</taxon>
        <taxon>Alphaproteobacteria</taxon>
        <taxon>Hyphomicrobiales</taxon>
        <taxon>Devosiaceae</taxon>
        <taxon>Paradevosia</taxon>
    </lineage>
</organism>
<protein>
    <submittedName>
        <fullName evidence="4">Uncharacterized protein</fullName>
    </submittedName>
</protein>
<evidence type="ECO:0000313" key="4">
    <source>
        <dbReference type="EMBL" id="QEE22194.1"/>
    </source>
</evidence>
<dbReference type="GO" id="GO:1902209">
    <property type="term" value="P:negative regulation of bacterial-type flagellum assembly"/>
    <property type="evidence" value="ECO:0007669"/>
    <property type="project" value="InterPro"/>
</dbReference>
<accession>A0A5B9DV12</accession>
<dbReference type="EMBL" id="CP041690">
    <property type="protein sequence ID" value="QEE22194.1"/>
    <property type="molecule type" value="Genomic_DNA"/>
</dbReference>
<sequence length="120" mass="13026">MTLRITLKPGEPVFIGDAVLRVASRSTCVVLIDGDAPVLRAEDFLPEPPKATPIEAMRLLIQELYLTGDAETAADRFGELARTVLAEQPGLAPLIEKLEGLLRHGQLYRAVKEAKHTALG</sequence>
<dbReference type="Proteomes" id="UP000321062">
    <property type="component" value="Chromosome"/>
</dbReference>
<dbReference type="GO" id="GO:0044781">
    <property type="term" value="P:bacterial-type flagellum organization"/>
    <property type="evidence" value="ECO:0007669"/>
    <property type="project" value="UniProtKB-KW"/>
</dbReference>
<dbReference type="InterPro" id="IPR009967">
    <property type="entry name" value="Flagellum_FlbT"/>
</dbReference>
<keyword evidence="3" id="KW-0694">RNA-binding</keyword>
<evidence type="ECO:0000256" key="2">
    <source>
        <dbReference type="ARBA" id="ARBA00022795"/>
    </source>
</evidence>
<keyword evidence="2" id="KW-1005">Bacterial flagellum biogenesis</keyword>
<evidence type="ECO:0000256" key="3">
    <source>
        <dbReference type="ARBA" id="ARBA00022884"/>
    </source>
</evidence>
<dbReference type="OrthoDB" id="8561314at2"/>
<name>A0A5B9DV12_9HYPH</name>
<reference evidence="4 5" key="1">
    <citation type="journal article" date="2015" name="Int. J. Syst. Evol. Microbiol.">
        <title>Youhaiella tibetensis gen. nov., sp. nov., isolated from subsurface sediment.</title>
        <authorList>
            <person name="Wang Y.X."/>
            <person name="Huang F.Q."/>
            <person name="Nogi Y."/>
            <person name="Pang S.J."/>
            <person name="Wang P.K."/>
            <person name="Lv J."/>
        </authorList>
    </citation>
    <scope>NUCLEOTIDE SEQUENCE [LARGE SCALE GENOMIC DNA]</scope>
    <source>
        <strain evidence="5">fig4</strain>
    </source>
</reference>
<dbReference type="GO" id="GO:0048027">
    <property type="term" value="F:mRNA 5'-UTR binding"/>
    <property type="evidence" value="ECO:0007669"/>
    <property type="project" value="InterPro"/>
</dbReference>
<evidence type="ECO:0000313" key="5">
    <source>
        <dbReference type="Proteomes" id="UP000321062"/>
    </source>
</evidence>
<evidence type="ECO:0000256" key="1">
    <source>
        <dbReference type="ARBA" id="ARBA00022491"/>
    </source>
</evidence>
<keyword evidence="5" id="KW-1185">Reference proteome</keyword>
<proteinExistence type="predicted"/>
<keyword evidence="1" id="KW-0678">Repressor</keyword>
<dbReference type="RefSeq" id="WP_147657705.1">
    <property type="nucleotide sequence ID" value="NZ_BMFM01000001.1"/>
</dbReference>
<dbReference type="Pfam" id="PF07378">
    <property type="entry name" value="FlbT"/>
    <property type="match status" value="1"/>
</dbReference>
<dbReference type="GO" id="GO:0006402">
    <property type="term" value="P:mRNA catabolic process"/>
    <property type="evidence" value="ECO:0007669"/>
    <property type="project" value="InterPro"/>
</dbReference>
<dbReference type="AlphaFoldDB" id="A0A5B9DV12"/>